<gene>
    <name evidence="1" type="ORF">LTRI10_LOCUS51047</name>
</gene>
<proteinExistence type="predicted"/>
<accession>A0AAV2GMQ5</accession>
<protein>
    <submittedName>
        <fullName evidence="1">Uncharacterized protein</fullName>
    </submittedName>
</protein>
<organism evidence="1 2">
    <name type="scientific">Linum trigynum</name>
    <dbReference type="NCBI Taxonomy" id="586398"/>
    <lineage>
        <taxon>Eukaryota</taxon>
        <taxon>Viridiplantae</taxon>
        <taxon>Streptophyta</taxon>
        <taxon>Embryophyta</taxon>
        <taxon>Tracheophyta</taxon>
        <taxon>Spermatophyta</taxon>
        <taxon>Magnoliopsida</taxon>
        <taxon>eudicotyledons</taxon>
        <taxon>Gunneridae</taxon>
        <taxon>Pentapetalae</taxon>
        <taxon>rosids</taxon>
        <taxon>fabids</taxon>
        <taxon>Malpighiales</taxon>
        <taxon>Linaceae</taxon>
        <taxon>Linum</taxon>
    </lineage>
</organism>
<reference evidence="1 2" key="1">
    <citation type="submission" date="2024-04" db="EMBL/GenBank/DDBJ databases">
        <authorList>
            <person name="Fracassetti M."/>
        </authorList>
    </citation>
    <scope>NUCLEOTIDE SEQUENCE [LARGE SCALE GENOMIC DNA]</scope>
</reference>
<evidence type="ECO:0000313" key="2">
    <source>
        <dbReference type="Proteomes" id="UP001497516"/>
    </source>
</evidence>
<evidence type="ECO:0000313" key="1">
    <source>
        <dbReference type="EMBL" id="CAL1411707.1"/>
    </source>
</evidence>
<dbReference type="AlphaFoldDB" id="A0AAV2GMQ5"/>
<dbReference type="Proteomes" id="UP001497516">
    <property type="component" value="Chromosome 9"/>
</dbReference>
<sequence length="78" mass="9143">MLAKALFFTQKEAMEVIKEKRLKTSFNNTNKGLTHIKDSQAITDVFGVSKKFFTKSSLRLRLSNWSLRWLMLCRMTNL</sequence>
<keyword evidence="2" id="KW-1185">Reference proteome</keyword>
<name>A0AAV2GMQ5_9ROSI</name>
<dbReference type="EMBL" id="OZ034822">
    <property type="protein sequence ID" value="CAL1411707.1"/>
    <property type="molecule type" value="Genomic_DNA"/>
</dbReference>